<keyword evidence="4" id="KW-1185">Reference proteome</keyword>
<feature type="transmembrane region" description="Helical" evidence="2">
    <location>
        <begin position="27"/>
        <end position="48"/>
    </location>
</feature>
<dbReference type="AlphaFoldDB" id="B0C6D8"/>
<keyword evidence="2" id="KW-0812">Transmembrane</keyword>
<name>B0C6D8_ACAM1</name>
<feature type="region of interest" description="Disordered" evidence="1">
    <location>
        <begin position="1"/>
        <end position="23"/>
    </location>
</feature>
<protein>
    <submittedName>
        <fullName evidence="3">Uncharacterized protein</fullName>
    </submittedName>
</protein>
<feature type="transmembrane region" description="Helical" evidence="2">
    <location>
        <begin position="55"/>
        <end position="75"/>
    </location>
</feature>
<reference evidence="3 4" key="1">
    <citation type="journal article" date="2008" name="Proc. Natl. Acad. Sci. U.S.A.">
        <title>Niche adaptation and genome expansion in the chlorophyll d-producing cyanobacterium Acaryochloris marina.</title>
        <authorList>
            <person name="Swingley W.D."/>
            <person name="Chen M."/>
            <person name="Cheung P.C."/>
            <person name="Conrad A.L."/>
            <person name="Dejesa L.C."/>
            <person name="Hao J."/>
            <person name="Honchak B.M."/>
            <person name="Karbach L.E."/>
            <person name="Kurdoglu A."/>
            <person name="Lahiri S."/>
            <person name="Mastrian S.D."/>
            <person name="Miyashita H."/>
            <person name="Page L."/>
            <person name="Ramakrishna P."/>
            <person name="Satoh S."/>
            <person name="Sattley W.M."/>
            <person name="Shimada Y."/>
            <person name="Taylor H.L."/>
            <person name="Tomo T."/>
            <person name="Tsuchiya T."/>
            <person name="Wang Z.T."/>
            <person name="Raymond J."/>
            <person name="Mimuro M."/>
            <person name="Blankenship R.E."/>
            <person name="Touchman J.W."/>
        </authorList>
    </citation>
    <scope>NUCLEOTIDE SEQUENCE [LARGE SCALE GENOMIC DNA]</scope>
    <source>
        <strain evidence="4">MBIC 11017</strain>
    </source>
</reference>
<dbReference type="KEGG" id="amr:AM1_0147"/>
<dbReference type="HOGENOM" id="CLU_2091435_0_0_3"/>
<organism evidence="3 4">
    <name type="scientific">Acaryochloris marina (strain MBIC 11017)</name>
    <dbReference type="NCBI Taxonomy" id="329726"/>
    <lineage>
        <taxon>Bacteria</taxon>
        <taxon>Bacillati</taxon>
        <taxon>Cyanobacteriota</taxon>
        <taxon>Cyanophyceae</taxon>
        <taxon>Acaryochloridales</taxon>
        <taxon>Acaryochloridaceae</taxon>
        <taxon>Acaryochloris</taxon>
    </lineage>
</organism>
<gene>
    <name evidence="3" type="ordered locus">AM1_0147</name>
</gene>
<accession>B0C6D8</accession>
<proteinExistence type="predicted"/>
<evidence type="ECO:0000256" key="1">
    <source>
        <dbReference type="SAM" id="MobiDB-lite"/>
    </source>
</evidence>
<evidence type="ECO:0000313" key="3">
    <source>
        <dbReference type="EMBL" id="ABW25232.1"/>
    </source>
</evidence>
<dbReference type="RefSeq" id="WP_010474607.1">
    <property type="nucleotide sequence ID" value="NC_009925.1"/>
</dbReference>
<dbReference type="SUPFAM" id="SSF144020">
    <property type="entry name" value="FdhE-like"/>
    <property type="match status" value="1"/>
</dbReference>
<sequence>MAKRSSSSVSDQASSPEDQDFTNSMRIVGGVGWSSVMTLIIGIVLVLIPQYPRPWLWYVIPLWVALSGLGVFLQWSVARGPCPKCGLVQSVPPTLKRCPNCRSYLKAVDRKIVKVG</sequence>
<dbReference type="InterPro" id="IPR024064">
    <property type="entry name" value="FdhE-like_sf"/>
</dbReference>
<dbReference type="Proteomes" id="UP000000268">
    <property type="component" value="Chromosome"/>
</dbReference>
<dbReference type="eggNOG" id="ENOG5033AT8">
    <property type="taxonomic scope" value="Bacteria"/>
</dbReference>
<keyword evidence="2" id="KW-0472">Membrane</keyword>
<evidence type="ECO:0000313" key="4">
    <source>
        <dbReference type="Proteomes" id="UP000000268"/>
    </source>
</evidence>
<keyword evidence="2" id="KW-1133">Transmembrane helix</keyword>
<evidence type="ECO:0000256" key="2">
    <source>
        <dbReference type="SAM" id="Phobius"/>
    </source>
</evidence>
<dbReference type="OrthoDB" id="572735at2"/>
<feature type="compositionally biased region" description="Low complexity" evidence="1">
    <location>
        <begin position="1"/>
        <end position="15"/>
    </location>
</feature>
<dbReference type="EMBL" id="CP000828">
    <property type="protein sequence ID" value="ABW25232.1"/>
    <property type="molecule type" value="Genomic_DNA"/>
</dbReference>